<evidence type="ECO:0000256" key="3">
    <source>
        <dbReference type="SAM" id="Phobius"/>
    </source>
</evidence>
<reference evidence="7 9" key="3">
    <citation type="submission" date="2018-06" db="EMBL/GenBank/DDBJ databases">
        <authorList>
            <consortium name="Pathogen Informatics"/>
            <person name="Doyle S."/>
        </authorList>
    </citation>
    <scope>NUCLEOTIDE SEQUENCE [LARGE SCALE GENOMIC DNA]</scope>
    <source>
        <strain evidence="7 9">NCTC13834</strain>
    </source>
</reference>
<evidence type="ECO:0000313" key="9">
    <source>
        <dbReference type="Proteomes" id="UP000254412"/>
    </source>
</evidence>
<feature type="coiled-coil region" evidence="2">
    <location>
        <begin position="7"/>
        <end position="34"/>
    </location>
</feature>
<reference evidence="6 8" key="1">
    <citation type="journal article" date="2016" name="Front. Microbiol.">
        <title>Comprehensive Phylogenetic Analysis of Bovine Non-aureus Staphylococci Species Based on Whole-Genome Sequencing.</title>
        <authorList>
            <person name="Naushad S."/>
            <person name="Barkema H.W."/>
            <person name="Luby C."/>
            <person name="Condas L.A."/>
            <person name="Nobrega D.B."/>
            <person name="Carson D.A."/>
            <person name="De Buck J."/>
        </authorList>
    </citation>
    <scope>NUCLEOTIDE SEQUENCE [LARGE SCALE GENOMIC DNA]</scope>
    <source>
        <strain evidence="6 8">SNUC 4337</strain>
    </source>
</reference>
<protein>
    <submittedName>
        <fullName evidence="6">DUF4352 domain-containing protein</fullName>
    </submittedName>
    <submittedName>
        <fullName evidence="7">Telomeric repeat-binding factor 2</fullName>
    </submittedName>
</protein>
<keyword evidence="10" id="KW-1185">Reference proteome</keyword>
<sequence length="207" mass="23394">MAKEQNDISLEEQLARQQQQFEQYKEEQKKGKKKKWFWGCGGCLVFIIIMGIIFAACSATMVNEVDKNVNEENTLDKDDDTEIKHVGDTVKVKDVEFTLNDAYYTDERNEFADEDIEADKILKVDMTVKNNSGDDIPVGGDVKVYTDGKQAKSYPVDDELLDGLSPGRSIDGSSGFAINGNPEKIELEYEQFLDLSNEKVIFELDPK</sequence>
<dbReference type="InterPro" id="IPR029050">
    <property type="entry name" value="Immunoprotect_excell_Ig-like"/>
</dbReference>
<keyword evidence="3" id="KW-0812">Transmembrane</keyword>
<dbReference type="Proteomes" id="UP000240400">
    <property type="component" value="Unassembled WGS sequence"/>
</dbReference>
<dbReference type="EMBL" id="PZHR01000128">
    <property type="protein sequence ID" value="PTK56938.1"/>
    <property type="molecule type" value="Genomic_DNA"/>
</dbReference>
<gene>
    <name evidence="6" type="ORF">BUZ61_12855</name>
    <name evidence="5" type="ORF">J3T88_11410</name>
    <name evidence="7" type="ORF">NCTC13834_01970</name>
</gene>
<name>A0A2T4S7N4_9STAP</name>
<evidence type="ECO:0000313" key="7">
    <source>
        <dbReference type="EMBL" id="SUM55602.1"/>
    </source>
</evidence>
<dbReference type="Gene3D" id="2.60.40.1240">
    <property type="match status" value="1"/>
</dbReference>
<feature type="transmembrane region" description="Helical" evidence="3">
    <location>
        <begin position="36"/>
        <end position="56"/>
    </location>
</feature>
<dbReference type="OrthoDB" id="2389281at2"/>
<evidence type="ECO:0000256" key="2">
    <source>
        <dbReference type="SAM" id="Coils"/>
    </source>
</evidence>
<dbReference type="Proteomes" id="UP000664081">
    <property type="component" value="Unassembled WGS sequence"/>
</dbReference>
<reference evidence="6" key="2">
    <citation type="submission" date="2018-03" db="EMBL/GenBank/DDBJ databases">
        <authorList>
            <person name="Keele B.F."/>
        </authorList>
    </citation>
    <scope>NUCLEOTIDE SEQUENCE</scope>
    <source>
        <strain evidence="6">SNUC 4337</strain>
    </source>
</reference>
<evidence type="ECO:0000313" key="5">
    <source>
        <dbReference type="EMBL" id="MBO1227905.1"/>
    </source>
</evidence>
<evidence type="ECO:0000313" key="8">
    <source>
        <dbReference type="Proteomes" id="UP000240400"/>
    </source>
</evidence>
<evidence type="ECO:0000256" key="1">
    <source>
        <dbReference type="ARBA" id="ARBA00022729"/>
    </source>
</evidence>
<dbReference type="Pfam" id="PF11611">
    <property type="entry name" value="DUF4352"/>
    <property type="match status" value="1"/>
</dbReference>
<keyword evidence="3" id="KW-0472">Membrane</keyword>
<keyword evidence="1" id="KW-0732">Signal</keyword>
<dbReference type="Proteomes" id="UP000254412">
    <property type="component" value="Unassembled WGS sequence"/>
</dbReference>
<dbReference type="InterPro" id="IPR029051">
    <property type="entry name" value="DUF4352"/>
</dbReference>
<evidence type="ECO:0000313" key="6">
    <source>
        <dbReference type="EMBL" id="PTK56938.1"/>
    </source>
</evidence>
<proteinExistence type="predicted"/>
<dbReference type="RefSeq" id="WP_103373396.1">
    <property type="nucleotide sequence ID" value="NZ_BMCF01000006.1"/>
</dbReference>
<evidence type="ECO:0000313" key="10">
    <source>
        <dbReference type="Proteomes" id="UP000664081"/>
    </source>
</evidence>
<dbReference type="EMBL" id="UHDS01000001">
    <property type="protein sequence ID" value="SUM55602.1"/>
    <property type="molecule type" value="Genomic_DNA"/>
</dbReference>
<dbReference type="AlphaFoldDB" id="A0A2T4S7N4"/>
<accession>A0A2T4S7N4</accession>
<keyword evidence="2" id="KW-0175">Coiled coil</keyword>
<organism evidence="6 8">
    <name type="scientific">Staphylococcus nepalensis</name>
    <dbReference type="NCBI Taxonomy" id="214473"/>
    <lineage>
        <taxon>Bacteria</taxon>
        <taxon>Bacillati</taxon>
        <taxon>Bacillota</taxon>
        <taxon>Bacilli</taxon>
        <taxon>Bacillales</taxon>
        <taxon>Staphylococcaceae</taxon>
        <taxon>Staphylococcus</taxon>
    </lineage>
</organism>
<reference evidence="5 10" key="4">
    <citation type="submission" date="2021-03" db="EMBL/GenBank/DDBJ databases">
        <title>Staphylococci and Mammaliicocci in bats.</title>
        <authorList>
            <person name="Fountain K."/>
        </authorList>
    </citation>
    <scope>NUCLEOTIDE SEQUENCE [LARGE SCALE GENOMIC DNA]</scope>
    <source>
        <strain evidence="5 10">18_1_E_SW</strain>
    </source>
</reference>
<dbReference type="EMBL" id="JAFNLT010000010">
    <property type="protein sequence ID" value="MBO1227905.1"/>
    <property type="molecule type" value="Genomic_DNA"/>
</dbReference>
<keyword evidence="3" id="KW-1133">Transmembrane helix</keyword>
<feature type="domain" description="DUF4352" evidence="4">
    <location>
        <begin position="86"/>
        <end position="195"/>
    </location>
</feature>
<evidence type="ECO:0000259" key="4">
    <source>
        <dbReference type="Pfam" id="PF11611"/>
    </source>
</evidence>